<accession>A0A1M6NQ60</accession>
<evidence type="ECO:0000313" key="1">
    <source>
        <dbReference type="EMBL" id="SHJ97853.1"/>
    </source>
</evidence>
<evidence type="ECO:0008006" key="3">
    <source>
        <dbReference type="Google" id="ProtNLM"/>
    </source>
</evidence>
<gene>
    <name evidence="1" type="ORF">SAMN05444342_0144</name>
</gene>
<keyword evidence="2" id="KW-1185">Reference proteome</keyword>
<sequence length="58" mass="5913">MCSENSPDDSPREPFPDCPRCGAPVLLVVTRGPDSHACQPCGCPVASGITPGASKGDE</sequence>
<organism evidence="1 2">
    <name type="scientific">Haladaptatus paucihalophilus DX253</name>
    <dbReference type="NCBI Taxonomy" id="797209"/>
    <lineage>
        <taxon>Archaea</taxon>
        <taxon>Methanobacteriati</taxon>
        <taxon>Methanobacteriota</taxon>
        <taxon>Stenosarchaea group</taxon>
        <taxon>Halobacteria</taxon>
        <taxon>Halobacteriales</taxon>
        <taxon>Haladaptataceae</taxon>
        <taxon>Haladaptatus</taxon>
    </lineage>
</organism>
<dbReference type="EMBL" id="FRAN01000001">
    <property type="protein sequence ID" value="SHJ97853.1"/>
    <property type="molecule type" value="Genomic_DNA"/>
</dbReference>
<dbReference type="AlphaFoldDB" id="A0A1M6NQ60"/>
<reference evidence="2" key="1">
    <citation type="submission" date="2016-11" db="EMBL/GenBank/DDBJ databases">
        <authorList>
            <person name="Varghese N."/>
            <person name="Submissions S."/>
        </authorList>
    </citation>
    <scope>NUCLEOTIDE SEQUENCE [LARGE SCALE GENOMIC DNA]</scope>
    <source>
        <strain evidence="2">DX253</strain>
    </source>
</reference>
<protein>
    <recommendedName>
        <fullName evidence="3">Small CPxCG-related zinc finger protein</fullName>
    </recommendedName>
</protein>
<proteinExistence type="predicted"/>
<dbReference type="Proteomes" id="UP000184203">
    <property type="component" value="Unassembled WGS sequence"/>
</dbReference>
<evidence type="ECO:0000313" key="2">
    <source>
        <dbReference type="Proteomes" id="UP000184203"/>
    </source>
</evidence>
<name>A0A1M6NQ60_HALPU</name>